<organism evidence="2 3">
    <name type="scientific">Planctomicrobium piriforme</name>
    <dbReference type="NCBI Taxonomy" id="1576369"/>
    <lineage>
        <taxon>Bacteria</taxon>
        <taxon>Pseudomonadati</taxon>
        <taxon>Planctomycetota</taxon>
        <taxon>Planctomycetia</taxon>
        <taxon>Planctomycetales</taxon>
        <taxon>Planctomycetaceae</taxon>
        <taxon>Planctomicrobium</taxon>
    </lineage>
</organism>
<sequence length="532" mass="61650">MTIVSVLPQNMSALRPLLPALCRGVIGAALLIICTQIVGVAEDLQAKRLQFLQNQYEQRRAKFAQEMGQLADYCESQSFFTDAEQIRKRAQPVESGAFDVDALPEELVPPLPLTLPDDQREWRAKQQKLEHDYAIDIYKIARDALKYGYPSVTYTLVREVAFHDPNNVSARSMLGFVQDKNRWTTPFARRMAVKNFVDDPQFGWIESRNLVRYQNGERLFDGKWISKEKEEALRADFNNAWEIGSEHFVIRTNYSLEKGVELSRKLEEFHDFFLKEYAAFFNSRQQMEKLLEVGTRANWNPESRYRVNYYRNKNEFVAALKQRQPGIEIANGLYLPHDRTAYFYNEDQTGDEAPASAKRAETMYHEVTHQLLGESRSTVVDVGERSDFWVIEGFACYMESFTPDRVGKQVGDPRHDRIHYARLKVLEENAYQPMRQFTALGRPAFPLKPEAYNQSAAMVHFFLNYEEGAYRDAFIQYLSQVYNPADRLRLKSLTLEQLTGVQFETLDAQFLEYLRSLPSDPPAGVQVLQIEK</sequence>
<keyword evidence="3" id="KW-1185">Reference proteome</keyword>
<protein>
    <recommendedName>
        <fullName evidence="4">DUF1570 domain-containing protein</fullName>
    </recommendedName>
</protein>
<keyword evidence="1" id="KW-1133">Transmembrane helix</keyword>
<accession>A0A1I3FAB2</accession>
<proteinExistence type="predicted"/>
<keyword evidence="1" id="KW-0812">Transmembrane</keyword>
<evidence type="ECO:0000313" key="3">
    <source>
        <dbReference type="Proteomes" id="UP000199518"/>
    </source>
</evidence>
<dbReference type="InterPro" id="IPR027268">
    <property type="entry name" value="Peptidase_M4/M1_CTD_sf"/>
</dbReference>
<dbReference type="AlphaFoldDB" id="A0A1I3FAB2"/>
<gene>
    <name evidence="2" type="ORF">SAMN05421753_105147</name>
</gene>
<dbReference type="Proteomes" id="UP000199518">
    <property type="component" value="Unassembled WGS sequence"/>
</dbReference>
<dbReference type="Gene3D" id="1.10.390.10">
    <property type="entry name" value="Neutral Protease Domain 2"/>
    <property type="match status" value="1"/>
</dbReference>
<keyword evidence="1" id="KW-0472">Membrane</keyword>
<evidence type="ECO:0000256" key="1">
    <source>
        <dbReference type="SAM" id="Phobius"/>
    </source>
</evidence>
<reference evidence="3" key="1">
    <citation type="submission" date="2016-10" db="EMBL/GenBank/DDBJ databases">
        <authorList>
            <person name="Varghese N."/>
            <person name="Submissions S."/>
        </authorList>
    </citation>
    <scope>NUCLEOTIDE SEQUENCE [LARGE SCALE GENOMIC DNA]</scope>
    <source>
        <strain evidence="3">DSM 26348</strain>
    </source>
</reference>
<evidence type="ECO:0000313" key="2">
    <source>
        <dbReference type="EMBL" id="SFI08070.1"/>
    </source>
</evidence>
<dbReference type="EMBL" id="FOQD01000005">
    <property type="protein sequence ID" value="SFI08070.1"/>
    <property type="molecule type" value="Genomic_DNA"/>
</dbReference>
<evidence type="ECO:0008006" key="4">
    <source>
        <dbReference type="Google" id="ProtNLM"/>
    </source>
</evidence>
<name>A0A1I3FAB2_9PLAN</name>
<feature type="transmembrane region" description="Helical" evidence="1">
    <location>
        <begin position="20"/>
        <end position="41"/>
    </location>
</feature>
<dbReference type="STRING" id="1576369.SAMN05421753_105147"/>
<dbReference type="SUPFAM" id="SSF55486">
    <property type="entry name" value="Metalloproteases ('zincins'), catalytic domain"/>
    <property type="match status" value="1"/>
</dbReference>